<dbReference type="GO" id="GO:0003700">
    <property type="term" value="F:DNA-binding transcription factor activity"/>
    <property type="evidence" value="ECO:0007669"/>
    <property type="project" value="InterPro"/>
</dbReference>
<dbReference type="InterPro" id="IPR015421">
    <property type="entry name" value="PyrdxlP-dep_Trfase_major"/>
</dbReference>
<protein>
    <submittedName>
        <fullName evidence="6">GntR family transcriptional regulator</fullName>
    </submittedName>
</protein>
<dbReference type="GO" id="GO:0003677">
    <property type="term" value="F:DNA binding"/>
    <property type="evidence" value="ECO:0007669"/>
    <property type="project" value="UniProtKB-KW"/>
</dbReference>
<dbReference type="SUPFAM" id="SSF46785">
    <property type="entry name" value="Winged helix' DNA-binding domain"/>
    <property type="match status" value="1"/>
</dbReference>
<dbReference type="InterPro" id="IPR004839">
    <property type="entry name" value="Aminotransferase_I/II_large"/>
</dbReference>
<dbReference type="RefSeq" id="WP_086900309.1">
    <property type="nucleotide sequence ID" value="NZ_CP021358.1"/>
</dbReference>
<evidence type="ECO:0000256" key="1">
    <source>
        <dbReference type="ARBA" id="ARBA00005384"/>
    </source>
</evidence>
<dbReference type="SUPFAM" id="SSF53383">
    <property type="entry name" value="PLP-dependent transferases"/>
    <property type="match status" value="1"/>
</dbReference>
<evidence type="ECO:0000313" key="7">
    <source>
        <dbReference type="Proteomes" id="UP000194457"/>
    </source>
</evidence>
<dbReference type="AlphaFoldDB" id="A0A240UQ00"/>
<dbReference type="KEGG" id="kma:B9H00_08565"/>
<keyword evidence="7" id="KW-1185">Reference proteome</keyword>
<dbReference type="CDD" id="cd07377">
    <property type="entry name" value="WHTH_GntR"/>
    <property type="match status" value="1"/>
</dbReference>
<dbReference type="InterPro" id="IPR015422">
    <property type="entry name" value="PyrdxlP-dep_Trfase_small"/>
</dbReference>
<dbReference type="Proteomes" id="UP000194457">
    <property type="component" value="Chromosome"/>
</dbReference>
<dbReference type="InterPro" id="IPR000524">
    <property type="entry name" value="Tscrpt_reg_HTH_GntR"/>
</dbReference>
<dbReference type="InterPro" id="IPR051446">
    <property type="entry name" value="HTH_trans_reg/aminotransferase"/>
</dbReference>
<dbReference type="InterPro" id="IPR036388">
    <property type="entry name" value="WH-like_DNA-bd_sf"/>
</dbReference>
<keyword evidence="2" id="KW-0663">Pyridoxal phosphate</keyword>
<dbReference type="Gene3D" id="1.10.10.10">
    <property type="entry name" value="Winged helix-like DNA-binding domain superfamily/Winged helix DNA-binding domain"/>
    <property type="match status" value="1"/>
</dbReference>
<dbReference type="InterPro" id="IPR015424">
    <property type="entry name" value="PyrdxlP-dep_Trfase"/>
</dbReference>
<keyword evidence="3" id="KW-0805">Transcription regulation</keyword>
<dbReference type="CDD" id="cd00609">
    <property type="entry name" value="AAT_like"/>
    <property type="match status" value="1"/>
</dbReference>
<sequence>MNSNTFYRQMRERLLAGEWAAGQRLPSIRHQSVDSGASHHAIISAYDRLAAEGLIEAQQGRGYFVTASLDAGRSAGRRADTLADLAARETAGSAMPMQPSDPLFALLQSGPEAIKLSGGWLPTEWRNTELLARAIRRTARLEQRALVEYGDIQGYRPLRQQLARHLQSKTRASVPPTQIITTLGATQALDLVIRLLIRSGDVVLVDEPGNGNLNKLIALGGGEVIGVPRTATGPDTAFITEVLSRRRVRALVCNSTFHNPTGGSLSARNAFDILRLAIAHDFLIIEDDVYGDFASGNHQSFADLDDLDHVIYIGSFSKSLSSSLRIGYIACCAEMIEPLLQLKLLTSVSVPGFCERFVNTILSDGSYLRHMRKVQRDLMAQQALTQQLLRARGWTFDIIPDGGMFLWARHPGIADMDAFIRRLAGHDVLLLPGSVFTVGNRREAALRINVAHFTPEMAPLFEPAAPE</sequence>
<dbReference type="PROSITE" id="PS50949">
    <property type="entry name" value="HTH_GNTR"/>
    <property type="match status" value="1"/>
</dbReference>
<dbReference type="Pfam" id="PF00155">
    <property type="entry name" value="Aminotran_1_2"/>
    <property type="match status" value="1"/>
</dbReference>
<dbReference type="EMBL" id="CP021358">
    <property type="protein sequence ID" value="ART63099.1"/>
    <property type="molecule type" value="Genomic_DNA"/>
</dbReference>
<dbReference type="PANTHER" id="PTHR46577">
    <property type="entry name" value="HTH-TYPE TRANSCRIPTIONAL REGULATORY PROTEIN GABR"/>
    <property type="match status" value="1"/>
</dbReference>
<dbReference type="InterPro" id="IPR036390">
    <property type="entry name" value="WH_DNA-bd_sf"/>
</dbReference>
<evidence type="ECO:0000256" key="2">
    <source>
        <dbReference type="ARBA" id="ARBA00022898"/>
    </source>
</evidence>
<dbReference type="SMART" id="SM00345">
    <property type="entry name" value="HTH_GNTR"/>
    <property type="match status" value="1"/>
</dbReference>
<dbReference type="OrthoDB" id="9802328at2"/>
<reference evidence="6 7" key="1">
    <citation type="submission" date="2017-05" db="EMBL/GenBank/DDBJ databases">
        <authorList>
            <person name="Song R."/>
            <person name="Chenine A.L."/>
            <person name="Ruprecht R.M."/>
        </authorList>
    </citation>
    <scope>NUCLEOTIDE SEQUENCE [LARGE SCALE GENOMIC DNA]</scope>
    <source>
        <strain evidence="6">SW32</strain>
    </source>
</reference>
<dbReference type="PANTHER" id="PTHR46577:SF2">
    <property type="entry name" value="TRANSCRIPTIONAL REGULATORY PROTEIN"/>
    <property type="match status" value="1"/>
</dbReference>
<organism evidence="6 7">
    <name type="scientific">Kushneria marisflavi</name>
    <dbReference type="NCBI Taxonomy" id="157779"/>
    <lineage>
        <taxon>Bacteria</taxon>
        <taxon>Pseudomonadati</taxon>
        <taxon>Pseudomonadota</taxon>
        <taxon>Gammaproteobacteria</taxon>
        <taxon>Oceanospirillales</taxon>
        <taxon>Halomonadaceae</taxon>
        <taxon>Kushneria</taxon>
    </lineage>
</organism>
<proteinExistence type="inferred from homology"/>
<dbReference type="Gene3D" id="3.90.1150.10">
    <property type="entry name" value="Aspartate Aminotransferase, domain 1"/>
    <property type="match status" value="1"/>
</dbReference>
<evidence type="ECO:0000256" key="3">
    <source>
        <dbReference type="ARBA" id="ARBA00023015"/>
    </source>
</evidence>
<dbReference type="GO" id="GO:0030170">
    <property type="term" value="F:pyridoxal phosphate binding"/>
    <property type="evidence" value="ECO:0007669"/>
    <property type="project" value="InterPro"/>
</dbReference>
<comment type="similarity">
    <text evidence="1">In the C-terminal section; belongs to the class-I pyridoxal-phosphate-dependent aminotransferase family.</text>
</comment>
<gene>
    <name evidence="6" type="ORF">B9H00_08565</name>
</gene>
<keyword evidence="4" id="KW-0238">DNA-binding</keyword>
<keyword evidence="5" id="KW-0804">Transcription</keyword>
<name>A0A240UQ00_9GAMM</name>
<evidence type="ECO:0000313" key="6">
    <source>
        <dbReference type="EMBL" id="ART63099.1"/>
    </source>
</evidence>
<accession>A0A240UQ00</accession>
<dbReference type="Pfam" id="PF00392">
    <property type="entry name" value="GntR"/>
    <property type="match status" value="1"/>
</dbReference>
<evidence type="ECO:0000256" key="5">
    <source>
        <dbReference type="ARBA" id="ARBA00023163"/>
    </source>
</evidence>
<dbReference type="Gene3D" id="3.40.640.10">
    <property type="entry name" value="Type I PLP-dependent aspartate aminotransferase-like (Major domain)"/>
    <property type="match status" value="1"/>
</dbReference>
<evidence type="ECO:0000256" key="4">
    <source>
        <dbReference type="ARBA" id="ARBA00023125"/>
    </source>
</evidence>